<feature type="domain" description="Methyl-accepting transducer" evidence="4">
    <location>
        <begin position="221"/>
        <end position="450"/>
    </location>
</feature>
<dbReference type="InterPro" id="IPR009050">
    <property type="entry name" value="Globin-like_sf"/>
</dbReference>
<dbReference type="PANTHER" id="PTHR43531:SF11">
    <property type="entry name" value="METHYL-ACCEPTING CHEMOTAXIS PROTEIN 3"/>
    <property type="match status" value="1"/>
</dbReference>
<dbReference type="Pfam" id="PF11563">
    <property type="entry name" value="Protoglobin"/>
    <property type="match status" value="1"/>
</dbReference>
<dbReference type="GO" id="GO:0019825">
    <property type="term" value="F:oxygen binding"/>
    <property type="evidence" value="ECO:0007669"/>
    <property type="project" value="InterPro"/>
</dbReference>
<keyword evidence="1" id="KW-0145">Chemotaxis</keyword>
<dbReference type="CDD" id="cd01068">
    <property type="entry name" value="globin_sensor"/>
    <property type="match status" value="1"/>
</dbReference>
<dbReference type="PANTHER" id="PTHR43531">
    <property type="entry name" value="PROTEIN ICFG"/>
    <property type="match status" value="1"/>
</dbReference>
<organism evidence="5 6">
    <name type="scientific">Stagnihabitans tardus</name>
    <dbReference type="NCBI Taxonomy" id="2699202"/>
    <lineage>
        <taxon>Bacteria</taxon>
        <taxon>Pseudomonadati</taxon>
        <taxon>Pseudomonadota</taxon>
        <taxon>Alphaproteobacteria</taxon>
        <taxon>Rhodobacterales</taxon>
        <taxon>Paracoccaceae</taxon>
        <taxon>Stagnihabitans</taxon>
    </lineage>
</organism>
<dbReference type="InterPro" id="IPR004089">
    <property type="entry name" value="MCPsignal_dom"/>
</dbReference>
<dbReference type="EMBL" id="JAABNR010000011">
    <property type="protein sequence ID" value="NBZ88415.1"/>
    <property type="molecule type" value="Genomic_DNA"/>
</dbReference>
<dbReference type="InterPro" id="IPR039379">
    <property type="entry name" value="Protoglobin_sensor_dom"/>
</dbReference>
<evidence type="ECO:0000259" key="4">
    <source>
        <dbReference type="PROSITE" id="PS50111"/>
    </source>
</evidence>
<dbReference type="SUPFAM" id="SSF46458">
    <property type="entry name" value="Globin-like"/>
    <property type="match status" value="1"/>
</dbReference>
<dbReference type="SMART" id="SM00283">
    <property type="entry name" value="MA"/>
    <property type="match status" value="1"/>
</dbReference>
<proteinExistence type="inferred from homology"/>
<keyword evidence="6" id="KW-1185">Reference proteome</keyword>
<evidence type="ECO:0000313" key="6">
    <source>
        <dbReference type="Proteomes" id="UP001193501"/>
    </source>
</evidence>
<evidence type="ECO:0000313" key="5">
    <source>
        <dbReference type="EMBL" id="NBZ88415.1"/>
    </source>
</evidence>
<sequence length="475" mass="50929">MTEQDSSPLANRLRFYGIDAKSPEFPAIAAAVAKFGDQAMDDFYARVGSTPETARHFSGKAAMDRAQKAQIQHWQRMFGGGLGPEYYDASKRIGDVHARIGLEPKWYVGGYANILAHVIENVLLSGMGKYSPRRRAEARMLTTFVKVALLDMDLAITRYFEVEEETRNEVISSIGRSLAGLSAGDLTVALPTLPVSFGQIEADFRRTLSTLSEAMGAILEGSGQISSTAAEIRAASDDLARRSEQQAANLEESAASMDELSQAISSNTVAMKSLNESVRRTREAAEGGGQVVAQAIEAMAQIERSSGEISKIITIIDDIAFQTNLLALNAGVEAARVGEHGRGFAVVANEVRSLAQSSAQAAEQIKALIKKSVGQVSSGVQLVNNVGSALQDIVSQVTATSSVTVEITETSAAQDANLRQINLAINEMSETTQRNAAMVEEANAAAHHMAEEAARVSAAVNHFKVREKRQVWQAA</sequence>
<comment type="caution">
    <text evidence="5">The sequence shown here is derived from an EMBL/GenBank/DDBJ whole genome shotgun (WGS) entry which is preliminary data.</text>
</comment>
<dbReference type="Pfam" id="PF00015">
    <property type="entry name" value="MCPsignal"/>
    <property type="match status" value="1"/>
</dbReference>
<dbReference type="CDD" id="cd11386">
    <property type="entry name" value="MCP_signal"/>
    <property type="match status" value="1"/>
</dbReference>
<dbReference type="RefSeq" id="WP_168775233.1">
    <property type="nucleotide sequence ID" value="NZ_JAABNR010000011.1"/>
</dbReference>
<name>A0AAE5BSY2_9RHOB</name>
<dbReference type="GO" id="GO:0016020">
    <property type="term" value="C:membrane"/>
    <property type="evidence" value="ECO:0007669"/>
    <property type="project" value="InterPro"/>
</dbReference>
<dbReference type="AlphaFoldDB" id="A0AAE5BSY2"/>
<dbReference type="GO" id="GO:0006935">
    <property type="term" value="P:chemotaxis"/>
    <property type="evidence" value="ECO:0007669"/>
    <property type="project" value="UniProtKB-KW"/>
</dbReference>
<dbReference type="PRINTS" id="PR00260">
    <property type="entry name" value="CHEMTRNSDUCR"/>
</dbReference>
<dbReference type="Gene3D" id="1.10.490.10">
    <property type="entry name" value="Globins"/>
    <property type="match status" value="1"/>
</dbReference>
<comment type="similarity">
    <text evidence="2">Belongs to the methyl-accepting chemotaxis (MCP) protein family.</text>
</comment>
<dbReference type="InterPro" id="IPR012292">
    <property type="entry name" value="Globin/Proto"/>
</dbReference>
<dbReference type="GO" id="GO:0007165">
    <property type="term" value="P:signal transduction"/>
    <property type="evidence" value="ECO:0007669"/>
    <property type="project" value="UniProtKB-KW"/>
</dbReference>
<dbReference type="PROSITE" id="PS50111">
    <property type="entry name" value="CHEMOTAXIS_TRANSDUC_2"/>
    <property type="match status" value="1"/>
</dbReference>
<protein>
    <submittedName>
        <fullName evidence="5">Globin-coupled sensor protein</fullName>
    </submittedName>
</protein>
<evidence type="ECO:0000256" key="3">
    <source>
        <dbReference type="PROSITE-ProRule" id="PRU00284"/>
    </source>
</evidence>
<keyword evidence="3" id="KW-0807">Transducer</keyword>
<dbReference type="InterPro" id="IPR051310">
    <property type="entry name" value="MCP_chemotaxis"/>
</dbReference>
<gene>
    <name evidence="5" type="ORF">GV832_12555</name>
</gene>
<dbReference type="SUPFAM" id="SSF58104">
    <property type="entry name" value="Methyl-accepting chemotaxis protein (MCP) signaling domain"/>
    <property type="match status" value="1"/>
</dbReference>
<evidence type="ECO:0000256" key="2">
    <source>
        <dbReference type="ARBA" id="ARBA00029447"/>
    </source>
</evidence>
<evidence type="ECO:0000256" key="1">
    <source>
        <dbReference type="ARBA" id="ARBA00022500"/>
    </source>
</evidence>
<dbReference type="Gene3D" id="1.10.287.950">
    <property type="entry name" value="Methyl-accepting chemotaxis protein"/>
    <property type="match status" value="1"/>
</dbReference>
<reference evidence="5" key="1">
    <citation type="submission" date="2020-01" db="EMBL/GenBank/DDBJ databases">
        <authorList>
            <person name="Chen W.-M."/>
        </authorList>
    </citation>
    <scope>NUCLEOTIDE SEQUENCE</scope>
    <source>
        <strain evidence="5">CYK-10</strain>
    </source>
</reference>
<accession>A0AAE5BSY2</accession>
<dbReference type="Proteomes" id="UP001193501">
    <property type="component" value="Unassembled WGS sequence"/>
</dbReference>
<dbReference type="GO" id="GO:0020037">
    <property type="term" value="F:heme binding"/>
    <property type="evidence" value="ECO:0007669"/>
    <property type="project" value="InterPro"/>
</dbReference>
<dbReference type="InterPro" id="IPR044398">
    <property type="entry name" value="Globin-sensor_dom"/>
</dbReference>
<dbReference type="GO" id="GO:0004888">
    <property type="term" value="F:transmembrane signaling receptor activity"/>
    <property type="evidence" value="ECO:0007669"/>
    <property type="project" value="InterPro"/>
</dbReference>
<dbReference type="InterPro" id="IPR004090">
    <property type="entry name" value="Chemotax_Me-accpt_rcpt"/>
</dbReference>